<evidence type="ECO:0000313" key="4">
    <source>
        <dbReference type="Proteomes" id="UP001516023"/>
    </source>
</evidence>
<organism evidence="3 4">
    <name type="scientific">Cyclotella cryptica</name>
    <dbReference type="NCBI Taxonomy" id="29204"/>
    <lineage>
        <taxon>Eukaryota</taxon>
        <taxon>Sar</taxon>
        <taxon>Stramenopiles</taxon>
        <taxon>Ochrophyta</taxon>
        <taxon>Bacillariophyta</taxon>
        <taxon>Coscinodiscophyceae</taxon>
        <taxon>Thalassiosirophycidae</taxon>
        <taxon>Stephanodiscales</taxon>
        <taxon>Stephanodiscaceae</taxon>
        <taxon>Cyclotella</taxon>
    </lineage>
</organism>
<feature type="compositionally biased region" description="Basic and acidic residues" evidence="2">
    <location>
        <begin position="178"/>
        <end position="188"/>
    </location>
</feature>
<comment type="caution">
    <text evidence="3">The sequence shown here is derived from an EMBL/GenBank/DDBJ whole genome shotgun (WGS) entry which is preliminary data.</text>
</comment>
<feature type="region of interest" description="Disordered" evidence="2">
    <location>
        <begin position="532"/>
        <end position="551"/>
    </location>
</feature>
<protein>
    <recommendedName>
        <fullName evidence="5">Fibrous sheath-interacting protein 1</fullName>
    </recommendedName>
</protein>
<name>A0ABD3QIL5_9STRA</name>
<feature type="region of interest" description="Disordered" evidence="2">
    <location>
        <begin position="776"/>
        <end position="859"/>
    </location>
</feature>
<proteinExistence type="predicted"/>
<keyword evidence="1" id="KW-0175">Coiled coil</keyword>
<feature type="compositionally biased region" description="Low complexity" evidence="2">
    <location>
        <begin position="242"/>
        <end position="257"/>
    </location>
</feature>
<evidence type="ECO:0000256" key="1">
    <source>
        <dbReference type="SAM" id="Coils"/>
    </source>
</evidence>
<gene>
    <name evidence="3" type="ORF">HJC23_003614</name>
</gene>
<feature type="compositionally biased region" description="Polar residues" evidence="2">
    <location>
        <begin position="83"/>
        <end position="94"/>
    </location>
</feature>
<feature type="compositionally biased region" description="Basic residues" evidence="2">
    <location>
        <begin position="1017"/>
        <end position="1039"/>
    </location>
</feature>
<keyword evidence="4" id="KW-1185">Reference proteome</keyword>
<feature type="compositionally biased region" description="Acidic residues" evidence="2">
    <location>
        <begin position="533"/>
        <end position="550"/>
    </location>
</feature>
<feature type="compositionally biased region" description="Low complexity" evidence="2">
    <location>
        <begin position="778"/>
        <end position="790"/>
    </location>
</feature>
<accession>A0ABD3QIL5</accession>
<feature type="compositionally biased region" description="Basic and acidic residues" evidence="2">
    <location>
        <begin position="849"/>
        <end position="859"/>
    </location>
</feature>
<evidence type="ECO:0000313" key="3">
    <source>
        <dbReference type="EMBL" id="KAL3800318.1"/>
    </source>
</evidence>
<feature type="compositionally biased region" description="Basic and acidic residues" evidence="2">
    <location>
        <begin position="808"/>
        <end position="822"/>
    </location>
</feature>
<feature type="region of interest" description="Disordered" evidence="2">
    <location>
        <begin position="1"/>
        <end position="99"/>
    </location>
</feature>
<feature type="coiled-coil region" evidence="1">
    <location>
        <begin position="430"/>
        <end position="511"/>
    </location>
</feature>
<dbReference type="AlphaFoldDB" id="A0ABD3QIL5"/>
<reference evidence="3 4" key="1">
    <citation type="journal article" date="2020" name="G3 (Bethesda)">
        <title>Improved Reference Genome for Cyclotella cryptica CCMP332, a Model for Cell Wall Morphogenesis, Salinity Adaptation, and Lipid Production in Diatoms (Bacillariophyta).</title>
        <authorList>
            <person name="Roberts W.R."/>
            <person name="Downey K.M."/>
            <person name="Ruck E.C."/>
            <person name="Traller J.C."/>
            <person name="Alverson A.J."/>
        </authorList>
    </citation>
    <scope>NUCLEOTIDE SEQUENCE [LARGE SCALE GENOMIC DNA]</scope>
    <source>
        <strain evidence="3 4">CCMP332</strain>
    </source>
</reference>
<dbReference type="Proteomes" id="UP001516023">
    <property type="component" value="Unassembled WGS sequence"/>
</dbReference>
<evidence type="ECO:0000256" key="2">
    <source>
        <dbReference type="SAM" id="MobiDB-lite"/>
    </source>
</evidence>
<feature type="region of interest" description="Disordered" evidence="2">
    <location>
        <begin position="124"/>
        <end position="145"/>
    </location>
</feature>
<feature type="region of interest" description="Disordered" evidence="2">
    <location>
        <begin position="167"/>
        <end position="266"/>
    </location>
</feature>
<feature type="compositionally biased region" description="Low complexity" evidence="2">
    <location>
        <begin position="196"/>
        <end position="218"/>
    </location>
</feature>
<dbReference type="EMBL" id="JABMIG020000033">
    <property type="protein sequence ID" value="KAL3800318.1"/>
    <property type="molecule type" value="Genomic_DNA"/>
</dbReference>
<feature type="coiled-coil region" evidence="1">
    <location>
        <begin position="551"/>
        <end position="582"/>
    </location>
</feature>
<evidence type="ECO:0008006" key="5">
    <source>
        <dbReference type="Google" id="ProtNLM"/>
    </source>
</evidence>
<sequence length="1071" mass="118055">MSYYPTHIADDESSVESHYSEATGPLHADNRTHTHITSNGTPSKSAAAAENANGKNRPWQKRGSEYGLAVQEDFSFDNDDGNENTGAINRQDNGTPARDSQAKVAALIQNERNRRLGVTVAGVDKEDEEETATPAQAVHDRISAPNSGGLLGNIKGWFAGGNVAAEQSEKGFSGTTPRKRDSFLEGGKEVQSPTHSSSRNKSNNNHNNNTSSKSKNNSFHQTTHEEKRLSALTTNDDDDDNSSTSASSTSSHSSSSHHSVDQRTRARRRALRYLSNSCVDAGRKAKTMSYIWGLERLDLKRRRDRYERELGVVEGEMNTDWGGGSAAAGGLGSEGEVDKVEEMARRLVRELPRVSLRKLGSTGGADAGAGSEKGESSKKAYMTMDEYADALQALDPSPTMDWDEDNQPSNLVWTDEKALEMYTGSLQSRLRDAIERTKSLEKRLAVLEKTGDEIVGSLCEDLVDVTSHCNKAEARYVKKGKELERKRRREEVRYRSKIKELEKKVNSLEERILASSGGQSVNVKSLTKYLDCETSDSEDEDDDEGDEENDEIRLEKKLSGIKAKIEQEKAEHEISVQSIQRQCEQSKLRLSVARLVMAGDDNLREYISLLDRFDPTLHQQRRSCSQFGESSYSNDFQEGIPMEALPSPPPSAVTRIRAKLLKAIHLERIYEQRLAVSKAFNDAAINALEHELADREMAGQQMEVRCLNDLMVIDSEIKEIVTKGEQKVNELQKELCELEDAVAVISSKRALVDGKDGAAHDDGKDAVEFQPILESAISTDNDSTSTHSSNVAKEAARVGVTEGDDASSVDKDYLDDSKKSEGNDTALIHLTGSSDINARGPKNASLRDNGSKEESRDQEMLEEMHLGDINPNTPVELHDQSDDKTSIPHNMDQAKAKVKVSFHDSVNIDSTSADEKDLKECVASLKCGASANSLSNPGSDKRKGLLKILGNELKCTLAEYQTSFDISSSSDRVEQLDYMNKVVLRIAEVAGITLSKTEKEEVSVKGWSHPLSEGKKPSKSRSKTKPSKTSAKKKKMKSKKEKETDDGLTETDRLFLASLSEAKFSQQMVDS</sequence>
<feature type="compositionally biased region" description="Polar residues" evidence="2">
    <location>
        <begin position="35"/>
        <end position="44"/>
    </location>
</feature>
<feature type="region of interest" description="Disordered" evidence="2">
    <location>
        <begin position="1003"/>
        <end position="1048"/>
    </location>
</feature>